<sequence length="318" mass="34960">MRNRTIVIGAGISGLLFAREMKSRGANVQVLEKSRGVGGRMSTKRIGDAVFDQGAQFFNVRDEYFEALVECWGRHGAMARWGGEDSNRWVARPSMTGLAKALAKCLPVRMRHKVSSLKRHDCGCWEIDVEGEGMLHADRLILSSPVPQSLALLDAGGVMLPTGVREDLERCDYYPCLALMLVLDRPSNVPENGLELTDGPIRWVVDNVSKGIKQGAKAAITVHLDRSFSEDHYGDSEAEVFEQVLPALRPLLGDALVESRALHRWRFSEPRTQHRQRCVWLPELGLGFCGDAFGGPRVEGAAISGLALARTIAASLEV</sequence>
<feature type="domain" description="Amine oxidase" evidence="1">
    <location>
        <begin position="83"/>
        <end position="312"/>
    </location>
</feature>
<organism evidence="2 3">
    <name type="scientific">Actomonas aquatica</name>
    <dbReference type="NCBI Taxonomy" id="2866162"/>
    <lineage>
        <taxon>Bacteria</taxon>
        <taxon>Pseudomonadati</taxon>
        <taxon>Verrucomicrobiota</taxon>
        <taxon>Opitutia</taxon>
        <taxon>Opitutales</taxon>
        <taxon>Opitutaceae</taxon>
        <taxon>Actomonas</taxon>
    </lineage>
</organism>
<dbReference type="PANTHER" id="PTHR16128:SF5">
    <property type="entry name" value="FAD_NAD(P)-BINDING OXIDOREDUCTASE FAMILY PROTEIN"/>
    <property type="match status" value="1"/>
</dbReference>
<dbReference type="Gene3D" id="3.90.660.10">
    <property type="match status" value="1"/>
</dbReference>
<name>A0ABZ1CDP0_9BACT</name>
<reference evidence="2 3" key="2">
    <citation type="submission" date="2023-12" db="EMBL/GenBank/DDBJ databases">
        <title>Description of an unclassified Opitutus bacterium of Verrucomicrobiota.</title>
        <authorList>
            <person name="Zhang D.-F."/>
        </authorList>
    </citation>
    <scope>NUCLEOTIDE SEQUENCE [LARGE SCALE GENOMIC DNA]</scope>
    <source>
        <strain evidence="2 3">WL0086</strain>
    </source>
</reference>
<dbReference type="InterPro" id="IPR002937">
    <property type="entry name" value="Amino_oxidase"/>
</dbReference>
<dbReference type="SUPFAM" id="SSF51905">
    <property type="entry name" value="FAD/NAD(P)-binding domain"/>
    <property type="match status" value="1"/>
</dbReference>
<gene>
    <name evidence="2" type="ORF">K1X11_003275</name>
</gene>
<dbReference type="InterPro" id="IPR036188">
    <property type="entry name" value="FAD/NAD-bd_sf"/>
</dbReference>
<reference evidence="2 3" key="1">
    <citation type="submission" date="2021-08" db="EMBL/GenBank/DDBJ databases">
        <authorList>
            <person name="Zhang D."/>
            <person name="Zhang A."/>
            <person name="Wang L."/>
        </authorList>
    </citation>
    <scope>NUCLEOTIDE SEQUENCE [LARGE SCALE GENOMIC DNA]</scope>
    <source>
        <strain evidence="2 3">WL0086</strain>
    </source>
</reference>
<dbReference type="RefSeq" id="WP_221032523.1">
    <property type="nucleotide sequence ID" value="NZ_CP139781.1"/>
</dbReference>
<dbReference type="Pfam" id="PF13450">
    <property type="entry name" value="NAD_binding_8"/>
    <property type="match status" value="1"/>
</dbReference>
<evidence type="ECO:0000313" key="3">
    <source>
        <dbReference type="Proteomes" id="UP000738431"/>
    </source>
</evidence>
<accession>A0ABZ1CDP0</accession>
<dbReference type="PANTHER" id="PTHR16128">
    <property type="entry name" value="FAD/NAD(P)-BINDING OXIDOREDUCTASE FAMILY PROTEIN"/>
    <property type="match status" value="1"/>
</dbReference>
<dbReference type="Gene3D" id="3.50.50.60">
    <property type="entry name" value="FAD/NAD(P)-binding domain"/>
    <property type="match status" value="1"/>
</dbReference>
<dbReference type="Proteomes" id="UP000738431">
    <property type="component" value="Chromosome"/>
</dbReference>
<evidence type="ECO:0000313" key="2">
    <source>
        <dbReference type="EMBL" id="WRQ88410.1"/>
    </source>
</evidence>
<evidence type="ECO:0000259" key="1">
    <source>
        <dbReference type="Pfam" id="PF01593"/>
    </source>
</evidence>
<protein>
    <submittedName>
        <fullName evidence="2">FAD-dependent oxidoreductase</fullName>
    </submittedName>
</protein>
<keyword evidence="3" id="KW-1185">Reference proteome</keyword>
<dbReference type="EMBL" id="CP139781">
    <property type="protein sequence ID" value="WRQ88410.1"/>
    <property type="molecule type" value="Genomic_DNA"/>
</dbReference>
<dbReference type="Pfam" id="PF01593">
    <property type="entry name" value="Amino_oxidase"/>
    <property type="match status" value="1"/>
</dbReference>
<proteinExistence type="predicted"/>